<sequence>MNFFYKRSHFIKLLLCLLLTISTVLAQTVRGKVTDAGSGNGIPGATIVVAKTQTGTSTDGDGAYQLRLTPGSYQLVISFVGYETVTVPVTVPASGDVTLSTQLQESRSSLNELVVIGSRATTARTNIQSAVPVDVITTKEMKSYAQVDVSQILNFVAPSFNSNRQTVTDGTDHIDPASLRGLGPDQTLVLVNGKRRHNTALININGSVGRGSVGTDMNVIPVAAVERVEVLRDGAAAQYGSDAIAGVINVVLKKNYEGLSASLMTGGSFTTMNYKAPLLGGGTIDKSQSLRDGKTFQFDISKGFRIGQRGSMTISGQIVDRERTNRSAEDNTPTIYLGASGGFPGTGLVPVANRPALLAADQTLIDQRRYNRQNMVIGNSSARNYGVFLNGSLPLSTNSEVYFSAGVTHRSGTGYGNNRIPVARNQQPLTADGTLLYPDGFLPAIQATLDDQSVTLGYKTKLGNWNADLSNVYGRNSIRFDVLNSGNATLPNSTNQQTEFYAGTLKFNQNTTNLDVSRLYTNVKGLTSVNLAFGAEYRRDEYQIVAGETTSWSGASKTLPLAPLTIGGPSSGTTAAAPGAQVFPGYQPENELDKSRRNISLYADVESEISRKWLVDLAGRFENYSDFGSRVTGKLATRYQFAEFFSLRGAISTGFRAPSLQQRYFNNTSTQFINGIPNNTLTVNNDSPIARSVIGVDALKPETSVNYTLGATSRIGRNFTITVDAYLIDIKDRILYSGQFSRTLLNFSATDYPGVNGVRFFANAANTQTKGLDIVATERINLGKGRLTLSGAVNFNQTKVTSINPSAFINSTDNNEKRGGNPDNWPRTIFFDRSQVALLETGLPRSKFNLSAAYTVDKFDISLRTVRFGQVRNLTTADPYAINTSVTPNTLWNPQFARDASGNALLDQTFSPIWISDITIGYKLTKILNLQIGANNVFDVYPDQIYIDPRNAVGSLDYNSGRDLSNRGRFLFPSNQGGFNGRFLFARLSATL</sequence>
<evidence type="ECO:0000256" key="2">
    <source>
        <dbReference type="ARBA" id="ARBA00022448"/>
    </source>
</evidence>
<dbReference type="Gene3D" id="2.40.170.20">
    <property type="entry name" value="TonB-dependent receptor, beta-barrel domain"/>
    <property type="match status" value="1"/>
</dbReference>
<dbReference type="Gene3D" id="2.170.130.10">
    <property type="entry name" value="TonB-dependent receptor, plug domain"/>
    <property type="match status" value="1"/>
</dbReference>
<dbReference type="PROSITE" id="PS52016">
    <property type="entry name" value="TONB_DEPENDENT_REC_3"/>
    <property type="match status" value="1"/>
</dbReference>
<evidence type="ECO:0000259" key="11">
    <source>
        <dbReference type="Pfam" id="PF00593"/>
    </source>
</evidence>
<dbReference type="Pfam" id="PF00593">
    <property type="entry name" value="TonB_dep_Rec_b-barrel"/>
    <property type="match status" value="1"/>
</dbReference>
<feature type="domain" description="TonB-dependent receptor plug" evidence="12">
    <location>
        <begin position="128"/>
        <end position="247"/>
    </location>
</feature>
<dbReference type="PANTHER" id="PTHR47234">
    <property type="match status" value="1"/>
</dbReference>
<comment type="caution">
    <text evidence="13">The sequence shown here is derived from an EMBL/GenBank/DDBJ whole genome shotgun (WGS) entry which is preliminary data.</text>
</comment>
<dbReference type="RefSeq" id="WP_166692758.1">
    <property type="nucleotide sequence ID" value="NZ_WAEL01000006.1"/>
</dbReference>
<keyword evidence="10" id="KW-0732">Signal</keyword>
<comment type="subcellular location">
    <subcellularLocation>
        <location evidence="1 8">Cell outer membrane</location>
        <topology evidence="1 8">Multi-pass membrane protein</topology>
    </subcellularLocation>
</comment>
<evidence type="ECO:0000313" key="14">
    <source>
        <dbReference type="Proteomes" id="UP000606008"/>
    </source>
</evidence>
<evidence type="ECO:0000256" key="10">
    <source>
        <dbReference type="SAM" id="SignalP"/>
    </source>
</evidence>
<keyword evidence="3 8" id="KW-1134">Transmembrane beta strand</keyword>
<dbReference type="InterPro" id="IPR036942">
    <property type="entry name" value="Beta-barrel_TonB_sf"/>
</dbReference>
<evidence type="ECO:0000256" key="4">
    <source>
        <dbReference type="ARBA" id="ARBA00022692"/>
    </source>
</evidence>
<feature type="signal peptide" evidence="10">
    <location>
        <begin position="1"/>
        <end position="26"/>
    </location>
</feature>
<dbReference type="Proteomes" id="UP000606008">
    <property type="component" value="Unassembled WGS sequence"/>
</dbReference>
<keyword evidence="5 9" id="KW-0798">TonB box</keyword>
<dbReference type="InterPro" id="IPR000531">
    <property type="entry name" value="Beta-barrel_TonB"/>
</dbReference>
<dbReference type="InterPro" id="IPR037066">
    <property type="entry name" value="Plug_dom_sf"/>
</dbReference>
<name>A0ABX0QNS4_9BACT</name>
<keyword evidence="13" id="KW-0675">Receptor</keyword>
<feature type="chain" id="PRO_5047268586" evidence="10">
    <location>
        <begin position="27"/>
        <end position="992"/>
    </location>
</feature>
<proteinExistence type="inferred from homology"/>
<evidence type="ECO:0000256" key="9">
    <source>
        <dbReference type="RuleBase" id="RU003357"/>
    </source>
</evidence>
<evidence type="ECO:0000256" key="3">
    <source>
        <dbReference type="ARBA" id="ARBA00022452"/>
    </source>
</evidence>
<dbReference type="InterPro" id="IPR039426">
    <property type="entry name" value="TonB-dep_rcpt-like"/>
</dbReference>
<dbReference type="PANTHER" id="PTHR47234:SF3">
    <property type="entry name" value="SECRETIN_TONB SHORT N-TERMINAL DOMAIN-CONTAINING PROTEIN"/>
    <property type="match status" value="1"/>
</dbReference>
<gene>
    <name evidence="13" type="ORF">F7231_16570</name>
</gene>
<evidence type="ECO:0000256" key="8">
    <source>
        <dbReference type="PROSITE-ProRule" id="PRU01360"/>
    </source>
</evidence>
<dbReference type="SUPFAM" id="SSF56935">
    <property type="entry name" value="Porins"/>
    <property type="match status" value="1"/>
</dbReference>
<keyword evidence="6 8" id="KW-0472">Membrane</keyword>
<organism evidence="13 14">
    <name type="scientific">Fibrivirga algicola</name>
    <dbReference type="NCBI Taxonomy" id="2950420"/>
    <lineage>
        <taxon>Bacteria</taxon>
        <taxon>Pseudomonadati</taxon>
        <taxon>Bacteroidota</taxon>
        <taxon>Cytophagia</taxon>
        <taxon>Cytophagales</taxon>
        <taxon>Spirosomataceae</taxon>
        <taxon>Fibrivirga</taxon>
    </lineage>
</organism>
<keyword evidence="14" id="KW-1185">Reference proteome</keyword>
<dbReference type="SUPFAM" id="SSF49464">
    <property type="entry name" value="Carboxypeptidase regulatory domain-like"/>
    <property type="match status" value="1"/>
</dbReference>
<evidence type="ECO:0000259" key="12">
    <source>
        <dbReference type="Pfam" id="PF07715"/>
    </source>
</evidence>
<dbReference type="Pfam" id="PF13715">
    <property type="entry name" value="CarbopepD_reg_2"/>
    <property type="match status" value="1"/>
</dbReference>
<protein>
    <submittedName>
        <fullName evidence="13">TonB-dependent receptor</fullName>
    </submittedName>
</protein>
<comment type="similarity">
    <text evidence="8 9">Belongs to the TonB-dependent receptor family.</text>
</comment>
<evidence type="ECO:0000256" key="5">
    <source>
        <dbReference type="ARBA" id="ARBA00023077"/>
    </source>
</evidence>
<dbReference type="InterPro" id="IPR008969">
    <property type="entry name" value="CarboxyPept-like_regulatory"/>
</dbReference>
<dbReference type="Pfam" id="PF07715">
    <property type="entry name" value="Plug"/>
    <property type="match status" value="1"/>
</dbReference>
<keyword evidence="7 8" id="KW-0998">Cell outer membrane</keyword>
<reference evidence="14" key="2">
    <citation type="submission" date="2023-07" db="EMBL/GenBank/DDBJ databases">
        <authorList>
            <person name="Jung D.-H."/>
        </authorList>
    </citation>
    <scope>NUCLEOTIDE SEQUENCE [LARGE SCALE GENOMIC DNA]</scope>
    <source>
        <strain evidence="14">JA-25</strain>
    </source>
</reference>
<evidence type="ECO:0000313" key="13">
    <source>
        <dbReference type="EMBL" id="NID11789.1"/>
    </source>
</evidence>
<dbReference type="EMBL" id="WAEL01000006">
    <property type="protein sequence ID" value="NID11789.1"/>
    <property type="molecule type" value="Genomic_DNA"/>
</dbReference>
<keyword evidence="4 8" id="KW-0812">Transmembrane</keyword>
<dbReference type="Gene3D" id="2.60.40.1120">
    <property type="entry name" value="Carboxypeptidase-like, regulatory domain"/>
    <property type="match status" value="1"/>
</dbReference>
<dbReference type="InterPro" id="IPR012910">
    <property type="entry name" value="Plug_dom"/>
</dbReference>
<keyword evidence="2 8" id="KW-0813">Transport</keyword>
<evidence type="ECO:0000256" key="6">
    <source>
        <dbReference type="ARBA" id="ARBA00023136"/>
    </source>
</evidence>
<evidence type="ECO:0000256" key="1">
    <source>
        <dbReference type="ARBA" id="ARBA00004571"/>
    </source>
</evidence>
<evidence type="ECO:0000256" key="7">
    <source>
        <dbReference type="ARBA" id="ARBA00023237"/>
    </source>
</evidence>
<reference evidence="14" key="1">
    <citation type="submission" date="2019-09" db="EMBL/GenBank/DDBJ databases">
        <authorList>
            <person name="Jung D.-H."/>
        </authorList>
    </citation>
    <scope>NUCLEOTIDE SEQUENCE [LARGE SCALE GENOMIC DNA]</scope>
    <source>
        <strain evidence="14">JA-25</strain>
    </source>
</reference>
<accession>A0ABX0QNS4</accession>
<feature type="domain" description="TonB-dependent receptor-like beta-barrel" evidence="11">
    <location>
        <begin position="411"/>
        <end position="937"/>
    </location>
</feature>